<evidence type="ECO:0000313" key="7">
    <source>
        <dbReference type="EMBL" id="CAK9174557.1"/>
    </source>
</evidence>
<dbReference type="InterPro" id="IPR044861">
    <property type="entry name" value="IPNS-like_FE2OG_OXY"/>
</dbReference>
<dbReference type="Gene3D" id="2.60.120.330">
    <property type="entry name" value="B-lactam Antibiotic, Isopenicillin N Synthase, Chain"/>
    <property type="match status" value="1"/>
</dbReference>
<feature type="transmembrane region" description="Helical" evidence="4">
    <location>
        <begin position="351"/>
        <end position="368"/>
    </location>
</feature>
<organism evidence="7 8">
    <name type="scientific">Ilex paraguariensis</name>
    <name type="common">yerba mate</name>
    <dbReference type="NCBI Taxonomy" id="185542"/>
    <lineage>
        <taxon>Eukaryota</taxon>
        <taxon>Viridiplantae</taxon>
        <taxon>Streptophyta</taxon>
        <taxon>Embryophyta</taxon>
        <taxon>Tracheophyta</taxon>
        <taxon>Spermatophyta</taxon>
        <taxon>Magnoliopsida</taxon>
        <taxon>eudicotyledons</taxon>
        <taxon>Gunneridae</taxon>
        <taxon>Pentapetalae</taxon>
        <taxon>asterids</taxon>
        <taxon>campanulids</taxon>
        <taxon>Aquifoliales</taxon>
        <taxon>Aquifoliaceae</taxon>
        <taxon>Ilex</taxon>
    </lineage>
</organism>
<dbReference type="EMBL" id="CAUOFW020006391">
    <property type="protein sequence ID" value="CAK9174557.1"/>
    <property type="molecule type" value="Genomic_DNA"/>
</dbReference>
<reference evidence="7 8" key="1">
    <citation type="submission" date="2024-02" db="EMBL/GenBank/DDBJ databases">
        <authorList>
            <person name="Vignale AGUSTIN F."/>
            <person name="Sosa J E."/>
            <person name="Modenutti C."/>
        </authorList>
    </citation>
    <scope>NUCLEOTIDE SEQUENCE [LARGE SCALE GENOMIC DNA]</scope>
</reference>
<feature type="region of interest" description="Disordered" evidence="3">
    <location>
        <begin position="1"/>
        <end position="29"/>
    </location>
</feature>
<gene>
    <name evidence="7" type="ORF">ILEXP_LOCUS44308</name>
</gene>
<evidence type="ECO:0000256" key="3">
    <source>
        <dbReference type="SAM" id="MobiDB-lite"/>
    </source>
</evidence>
<keyword evidence="2" id="KW-0408">Iron</keyword>
<keyword evidence="4" id="KW-0812">Transmembrane</keyword>
<dbReference type="Pfam" id="PF03171">
    <property type="entry name" value="2OG-FeII_Oxy"/>
    <property type="match status" value="1"/>
</dbReference>
<keyword evidence="4" id="KW-1133">Transmembrane helix</keyword>
<evidence type="ECO:0000256" key="2">
    <source>
        <dbReference type="ARBA" id="ARBA00023004"/>
    </source>
</evidence>
<sequence length="370" mass="41774">MAVSPERLPENTIDFRAPPPSPIASGRRSSFTNNEVLTEFLEHSLQVPDLVLPDHIFPQQKSIQNPPKLDFQSLNSVENSSVLEILDSAALIGCLELVNHGIPSDVIQSVLGASAGIFEISPEKKAKVSRSSERMYGFEEFHDEDDREMSEEFVWCRDKGLMLEMEGIWPRGYSNFSDKMEKLSSVMEKMAEQILLVLQNNSARKSTYKHGTVHDQEHVGSLCYLYKHCRNILGDQCIVSSLRYDVIRMLIRGSSESHALCFHLCDGSSEFHVYSKKGWVSFCPDENAIVITFGDQLQVWSCGQYKHVMGMPIFKDEDEDCLSMAFLYSPPKVANCVEKNKGKAISLGQQAIMAILLTLFYHLLIYICKS</sequence>
<proteinExistence type="predicted"/>
<evidence type="ECO:0000259" key="6">
    <source>
        <dbReference type="Pfam" id="PF14226"/>
    </source>
</evidence>
<evidence type="ECO:0000256" key="4">
    <source>
        <dbReference type="SAM" id="Phobius"/>
    </source>
</evidence>
<feature type="domain" description="Non-haem dioxygenase N-terminal" evidence="6">
    <location>
        <begin position="67"/>
        <end position="148"/>
    </location>
</feature>
<comment type="caution">
    <text evidence="7">The sequence shown here is derived from an EMBL/GenBank/DDBJ whole genome shotgun (WGS) entry which is preliminary data.</text>
</comment>
<dbReference type="Pfam" id="PF14226">
    <property type="entry name" value="DIOX_N"/>
    <property type="match status" value="1"/>
</dbReference>
<evidence type="ECO:0000256" key="1">
    <source>
        <dbReference type="ARBA" id="ARBA00022723"/>
    </source>
</evidence>
<evidence type="ECO:0000313" key="8">
    <source>
        <dbReference type="Proteomes" id="UP001642360"/>
    </source>
</evidence>
<dbReference type="Proteomes" id="UP001642360">
    <property type="component" value="Unassembled WGS sequence"/>
</dbReference>
<keyword evidence="1" id="KW-0479">Metal-binding</keyword>
<dbReference type="InterPro" id="IPR026992">
    <property type="entry name" value="DIOX_N"/>
</dbReference>
<dbReference type="PANTHER" id="PTHR34945">
    <property type="entry name" value="2-OXOGLUTARATE (2OG) AND FE(II)-DEPENDENT OXYGENASE SUPERFAMILY PROTEIN"/>
    <property type="match status" value="1"/>
</dbReference>
<dbReference type="GO" id="GO:0046872">
    <property type="term" value="F:metal ion binding"/>
    <property type="evidence" value="ECO:0007669"/>
    <property type="project" value="UniProtKB-KW"/>
</dbReference>
<dbReference type="AlphaFoldDB" id="A0ABC8TYI2"/>
<feature type="domain" description="Isopenicillin N synthase-like Fe(2+) 2OG dioxygenase" evidence="5">
    <location>
        <begin position="268"/>
        <end position="308"/>
    </location>
</feature>
<accession>A0ABC8TYI2</accession>
<dbReference type="SUPFAM" id="SSF51197">
    <property type="entry name" value="Clavaminate synthase-like"/>
    <property type="match status" value="1"/>
</dbReference>
<dbReference type="InterPro" id="IPR027443">
    <property type="entry name" value="IPNS-like_sf"/>
</dbReference>
<keyword evidence="8" id="KW-1185">Reference proteome</keyword>
<name>A0ABC8TYI2_9AQUA</name>
<protein>
    <submittedName>
        <fullName evidence="7">Uncharacterized protein</fullName>
    </submittedName>
</protein>
<dbReference type="PANTHER" id="PTHR34945:SF8">
    <property type="entry name" value="DOWNSTREAM TARGET OF AGL15-4"/>
    <property type="match status" value="1"/>
</dbReference>
<evidence type="ECO:0000259" key="5">
    <source>
        <dbReference type="Pfam" id="PF03171"/>
    </source>
</evidence>
<keyword evidence="4" id="KW-0472">Membrane</keyword>